<dbReference type="InterPro" id="IPR051910">
    <property type="entry name" value="ComF/GntX_DNA_util-trans"/>
</dbReference>
<evidence type="ECO:0000313" key="3">
    <source>
        <dbReference type="EMBL" id="MSR90899.1"/>
    </source>
</evidence>
<dbReference type="InterPro" id="IPR000836">
    <property type="entry name" value="PRTase_dom"/>
</dbReference>
<protein>
    <submittedName>
        <fullName evidence="3">ComF family protein</fullName>
    </submittedName>
</protein>
<dbReference type="SUPFAM" id="SSF53271">
    <property type="entry name" value="PRTase-like"/>
    <property type="match status" value="1"/>
</dbReference>
<comment type="caution">
    <text evidence="3">The sequence shown here is derived from an EMBL/GenBank/DDBJ whole genome shotgun (WGS) entry which is preliminary data.</text>
</comment>
<dbReference type="InterPro" id="IPR029057">
    <property type="entry name" value="PRTase-like"/>
</dbReference>
<gene>
    <name evidence="3" type="ORF">FYJ33_05590</name>
</gene>
<dbReference type="Pfam" id="PF00156">
    <property type="entry name" value="Pribosyltran"/>
    <property type="match status" value="1"/>
</dbReference>
<keyword evidence="4" id="KW-1185">Reference proteome</keyword>
<dbReference type="Gene3D" id="3.40.50.2020">
    <property type="match status" value="1"/>
</dbReference>
<dbReference type="Proteomes" id="UP000460287">
    <property type="component" value="Unassembled WGS sequence"/>
</dbReference>
<dbReference type="PANTHER" id="PTHR47505:SF1">
    <property type="entry name" value="DNA UTILIZATION PROTEIN YHGH"/>
    <property type="match status" value="1"/>
</dbReference>
<name>A0A7X2T0T9_9CLOT</name>
<evidence type="ECO:0000313" key="4">
    <source>
        <dbReference type="Proteomes" id="UP000460287"/>
    </source>
</evidence>
<dbReference type="EMBL" id="VULX01000005">
    <property type="protein sequence ID" value="MSR90899.1"/>
    <property type="molecule type" value="Genomic_DNA"/>
</dbReference>
<sequence>MGKRFVDLIKYQVKCIFEAIYPHADKCICCGEDSEDVICRKCRKNIFLIDNSIKLSEFDEYVYPCCYYSYEMKKIILKFKYEADFYAGEELAHMMAQKISRLNIDDALLTYIPSSKSALRKRGFDQCEFLCRKICSEIKVKYKNLLVKSSDVKEQKALSRRERIRNLKNAFMVNEDLSGRKIILIDDVITTGATLYYAKKALEERGAQKVLLVAVAKSTI</sequence>
<dbReference type="PANTHER" id="PTHR47505">
    <property type="entry name" value="DNA UTILIZATION PROTEIN YHGH"/>
    <property type="match status" value="1"/>
</dbReference>
<accession>A0A7X2T0T9</accession>
<comment type="similarity">
    <text evidence="1">Belongs to the ComF/GntX family.</text>
</comment>
<evidence type="ECO:0000256" key="1">
    <source>
        <dbReference type="ARBA" id="ARBA00008007"/>
    </source>
</evidence>
<dbReference type="CDD" id="cd06223">
    <property type="entry name" value="PRTases_typeI"/>
    <property type="match status" value="1"/>
</dbReference>
<dbReference type="AlphaFoldDB" id="A0A7X2T0T9"/>
<reference evidence="3 4" key="1">
    <citation type="submission" date="2019-08" db="EMBL/GenBank/DDBJ databases">
        <title>In-depth cultivation of the pig gut microbiome towards novel bacterial diversity and tailored functional studies.</title>
        <authorList>
            <person name="Wylensek D."/>
            <person name="Hitch T.C.A."/>
            <person name="Clavel T."/>
        </authorList>
    </citation>
    <scope>NUCLEOTIDE SEQUENCE [LARGE SCALE GENOMIC DNA]</scope>
    <source>
        <strain evidence="3 4">WCA-383-APC-5B</strain>
    </source>
</reference>
<proteinExistence type="inferred from homology"/>
<organism evidence="3 4">
    <name type="scientific">Inconstantimicrobium porci</name>
    <dbReference type="NCBI Taxonomy" id="2652291"/>
    <lineage>
        <taxon>Bacteria</taxon>
        <taxon>Bacillati</taxon>
        <taxon>Bacillota</taxon>
        <taxon>Clostridia</taxon>
        <taxon>Eubacteriales</taxon>
        <taxon>Clostridiaceae</taxon>
        <taxon>Inconstantimicrobium</taxon>
    </lineage>
</organism>
<dbReference type="RefSeq" id="WP_154530778.1">
    <property type="nucleotide sequence ID" value="NZ_JAQXTV010000190.1"/>
</dbReference>
<feature type="domain" description="Phosphoribosyltransferase" evidence="2">
    <location>
        <begin position="166"/>
        <end position="216"/>
    </location>
</feature>
<evidence type="ECO:0000259" key="2">
    <source>
        <dbReference type="Pfam" id="PF00156"/>
    </source>
</evidence>